<evidence type="ECO:0000256" key="6">
    <source>
        <dbReference type="ARBA" id="ARBA00022763"/>
    </source>
</evidence>
<dbReference type="EMBL" id="VDMN01000001">
    <property type="protein sequence ID" value="TNM66654.1"/>
    <property type="molecule type" value="Genomic_DNA"/>
</dbReference>
<evidence type="ECO:0000259" key="18">
    <source>
        <dbReference type="PROSITE" id="PS50967"/>
    </source>
</evidence>
<keyword evidence="11" id="KW-0238">DNA-binding</keyword>
<accession>A0A5C4XVD8</accession>
<dbReference type="Pfam" id="PF16124">
    <property type="entry name" value="RecQ_Zn_bind"/>
    <property type="match status" value="1"/>
</dbReference>
<dbReference type="InterPro" id="IPR010997">
    <property type="entry name" value="HRDC-like_sf"/>
</dbReference>
<gene>
    <name evidence="21" type="primary">recQ</name>
    <name evidence="21" type="ORF">FHP24_10820</name>
</gene>
<keyword evidence="8 21" id="KW-0347">Helicase</keyword>
<dbReference type="GO" id="GO:0043590">
    <property type="term" value="C:bacterial nucleoid"/>
    <property type="evidence" value="ECO:0007669"/>
    <property type="project" value="TreeGrafter"/>
</dbReference>
<dbReference type="Gene3D" id="1.10.10.10">
    <property type="entry name" value="Winged helix-like DNA-binding domain superfamily/Winged helix DNA-binding domain"/>
    <property type="match status" value="1"/>
</dbReference>
<keyword evidence="7 21" id="KW-0378">Hydrolase</keyword>
<evidence type="ECO:0000256" key="1">
    <source>
        <dbReference type="ARBA" id="ARBA00001946"/>
    </source>
</evidence>
<comment type="cofactor">
    <cofactor evidence="1">
        <name>Mg(2+)</name>
        <dbReference type="ChEBI" id="CHEBI:18420"/>
    </cofactor>
</comment>
<dbReference type="SUPFAM" id="SSF52540">
    <property type="entry name" value="P-loop containing nucleoside triphosphate hydrolases"/>
    <property type="match status" value="2"/>
</dbReference>
<dbReference type="InterPro" id="IPR027417">
    <property type="entry name" value="P-loop_NTPase"/>
</dbReference>
<evidence type="ECO:0000256" key="3">
    <source>
        <dbReference type="ARBA" id="ARBA00005446"/>
    </source>
</evidence>
<evidence type="ECO:0000256" key="17">
    <source>
        <dbReference type="SAM" id="MobiDB-lite"/>
    </source>
</evidence>
<dbReference type="EC" id="5.6.2.4" evidence="16"/>
<dbReference type="FunFam" id="3.40.50.300:FF:000156">
    <property type="entry name" value="ATP-dependent DNA helicase recQ"/>
    <property type="match status" value="1"/>
</dbReference>
<dbReference type="InterPro" id="IPR014001">
    <property type="entry name" value="Helicase_ATP-bd"/>
</dbReference>
<dbReference type="PROSITE" id="PS51192">
    <property type="entry name" value="HELICASE_ATP_BIND_1"/>
    <property type="match status" value="1"/>
</dbReference>
<keyword evidence="13" id="KW-0234">DNA repair</keyword>
<dbReference type="Gene3D" id="1.10.150.80">
    <property type="entry name" value="HRDC domain"/>
    <property type="match status" value="1"/>
</dbReference>
<evidence type="ECO:0000256" key="13">
    <source>
        <dbReference type="ARBA" id="ARBA00023204"/>
    </source>
</evidence>
<dbReference type="GO" id="GO:0016787">
    <property type="term" value="F:hydrolase activity"/>
    <property type="evidence" value="ECO:0007669"/>
    <property type="project" value="UniProtKB-KW"/>
</dbReference>
<reference evidence="21 22" key="1">
    <citation type="submission" date="2019-06" db="EMBL/GenBank/DDBJ databases">
        <title>The draft genome of Rhizobium smilacinae PTYR-5.</title>
        <authorList>
            <person name="Liu L."/>
            <person name="Li L."/>
            <person name="Zhang X."/>
        </authorList>
    </citation>
    <scope>NUCLEOTIDE SEQUENCE [LARGE SCALE GENOMIC DNA]</scope>
    <source>
        <strain evidence="21 22">PTYR-5</strain>
    </source>
</reference>
<name>A0A5C4XVD8_9HYPH</name>
<keyword evidence="10" id="KW-0067">ATP-binding</keyword>
<dbReference type="CDD" id="cd18794">
    <property type="entry name" value="SF2_C_RecQ"/>
    <property type="match status" value="1"/>
</dbReference>
<dbReference type="Pfam" id="PF00270">
    <property type="entry name" value="DEAD"/>
    <property type="match status" value="1"/>
</dbReference>
<keyword evidence="4" id="KW-0479">Metal-binding</keyword>
<dbReference type="SMART" id="SM00956">
    <property type="entry name" value="RQC"/>
    <property type="match status" value="1"/>
</dbReference>
<comment type="catalytic activity">
    <reaction evidence="15">
        <text>Couples ATP hydrolysis with the unwinding of duplex DNA by translocating in the 3'-5' direction.</text>
        <dbReference type="EC" id="5.6.2.4"/>
    </reaction>
</comment>
<dbReference type="InterPro" id="IPR018982">
    <property type="entry name" value="RQC_domain"/>
</dbReference>
<dbReference type="GO" id="GO:0046872">
    <property type="term" value="F:metal ion binding"/>
    <property type="evidence" value="ECO:0007669"/>
    <property type="project" value="UniProtKB-KW"/>
</dbReference>
<evidence type="ECO:0000259" key="20">
    <source>
        <dbReference type="PROSITE" id="PS51194"/>
    </source>
</evidence>
<feature type="domain" description="Helicase C-terminal" evidence="20">
    <location>
        <begin position="230"/>
        <end position="377"/>
    </location>
</feature>
<keyword evidence="12" id="KW-0233">DNA recombination</keyword>
<dbReference type="Pfam" id="PF00570">
    <property type="entry name" value="HRDC"/>
    <property type="match status" value="1"/>
</dbReference>
<evidence type="ECO:0000256" key="9">
    <source>
        <dbReference type="ARBA" id="ARBA00022833"/>
    </source>
</evidence>
<dbReference type="Proteomes" id="UP000311605">
    <property type="component" value="Unassembled WGS sequence"/>
</dbReference>
<dbReference type="PROSITE" id="PS50967">
    <property type="entry name" value="HRDC"/>
    <property type="match status" value="1"/>
</dbReference>
<dbReference type="InterPro" id="IPR006293">
    <property type="entry name" value="DNA_helicase_ATP-dep_RecQ_bac"/>
</dbReference>
<dbReference type="InterPro" id="IPR044876">
    <property type="entry name" value="HRDC_dom_sf"/>
</dbReference>
<feature type="domain" description="HRDC" evidence="18">
    <location>
        <begin position="544"/>
        <end position="619"/>
    </location>
</feature>
<evidence type="ECO:0000256" key="15">
    <source>
        <dbReference type="ARBA" id="ARBA00034617"/>
    </source>
</evidence>
<dbReference type="SMART" id="SM00487">
    <property type="entry name" value="DEXDc"/>
    <property type="match status" value="1"/>
</dbReference>
<keyword evidence="9" id="KW-0862">Zinc</keyword>
<evidence type="ECO:0000256" key="5">
    <source>
        <dbReference type="ARBA" id="ARBA00022741"/>
    </source>
</evidence>
<dbReference type="GO" id="GO:0043138">
    <property type="term" value="F:3'-5' DNA helicase activity"/>
    <property type="evidence" value="ECO:0007669"/>
    <property type="project" value="UniProtKB-EC"/>
</dbReference>
<dbReference type="PANTHER" id="PTHR13710">
    <property type="entry name" value="DNA HELICASE RECQ FAMILY MEMBER"/>
    <property type="match status" value="1"/>
</dbReference>
<evidence type="ECO:0000256" key="12">
    <source>
        <dbReference type="ARBA" id="ARBA00023172"/>
    </source>
</evidence>
<evidence type="ECO:0000256" key="16">
    <source>
        <dbReference type="NCBIfam" id="TIGR01389"/>
    </source>
</evidence>
<feature type="region of interest" description="Disordered" evidence="17">
    <location>
        <begin position="520"/>
        <end position="541"/>
    </location>
</feature>
<dbReference type="GO" id="GO:0006260">
    <property type="term" value="P:DNA replication"/>
    <property type="evidence" value="ECO:0007669"/>
    <property type="project" value="InterPro"/>
</dbReference>
<evidence type="ECO:0000256" key="11">
    <source>
        <dbReference type="ARBA" id="ARBA00023125"/>
    </source>
</evidence>
<evidence type="ECO:0000256" key="2">
    <source>
        <dbReference type="ARBA" id="ARBA00001947"/>
    </source>
</evidence>
<comment type="cofactor">
    <cofactor evidence="2">
        <name>Zn(2+)</name>
        <dbReference type="ChEBI" id="CHEBI:29105"/>
    </cofactor>
</comment>
<keyword evidence="14" id="KW-0413">Isomerase</keyword>
<dbReference type="CDD" id="cd17920">
    <property type="entry name" value="DEXHc_RecQ"/>
    <property type="match status" value="1"/>
</dbReference>
<keyword evidence="5" id="KW-0547">Nucleotide-binding</keyword>
<feature type="compositionally biased region" description="Basic and acidic residues" evidence="17">
    <location>
        <begin position="520"/>
        <end position="530"/>
    </location>
</feature>
<dbReference type="GO" id="GO:0009432">
    <property type="term" value="P:SOS response"/>
    <property type="evidence" value="ECO:0007669"/>
    <property type="project" value="UniProtKB-UniRule"/>
</dbReference>
<dbReference type="SUPFAM" id="SSF47819">
    <property type="entry name" value="HRDC-like"/>
    <property type="match status" value="1"/>
</dbReference>
<evidence type="ECO:0000256" key="7">
    <source>
        <dbReference type="ARBA" id="ARBA00022801"/>
    </source>
</evidence>
<comment type="caution">
    <text evidence="21">The sequence shown here is derived from an EMBL/GenBank/DDBJ whole genome shotgun (WGS) entry which is preliminary data.</text>
</comment>
<feature type="domain" description="Helicase ATP-binding" evidence="19">
    <location>
        <begin position="41"/>
        <end position="209"/>
    </location>
</feature>
<evidence type="ECO:0000256" key="14">
    <source>
        <dbReference type="ARBA" id="ARBA00023235"/>
    </source>
</evidence>
<dbReference type="InterPro" id="IPR032284">
    <property type="entry name" value="RecQ_Zn-bd"/>
</dbReference>
<evidence type="ECO:0000313" key="21">
    <source>
        <dbReference type="EMBL" id="TNM66654.1"/>
    </source>
</evidence>
<keyword evidence="6" id="KW-0227">DNA damage</keyword>
<dbReference type="InterPro" id="IPR036388">
    <property type="entry name" value="WH-like_DNA-bd_sf"/>
</dbReference>
<organism evidence="21 22">
    <name type="scientific">Aliirhizobium smilacinae</name>
    <dbReference type="NCBI Taxonomy" id="1395944"/>
    <lineage>
        <taxon>Bacteria</taxon>
        <taxon>Pseudomonadati</taxon>
        <taxon>Pseudomonadota</taxon>
        <taxon>Alphaproteobacteria</taxon>
        <taxon>Hyphomicrobiales</taxon>
        <taxon>Rhizobiaceae</taxon>
        <taxon>Aliirhizobium</taxon>
    </lineage>
</organism>
<dbReference type="FunFam" id="3.40.50.300:FF:001389">
    <property type="entry name" value="ATP-dependent DNA helicase RecQ"/>
    <property type="match status" value="1"/>
</dbReference>
<dbReference type="NCBIfam" id="TIGR00614">
    <property type="entry name" value="recQ_fam"/>
    <property type="match status" value="1"/>
</dbReference>
<dbReference type="Pfam" id="PF00271">
    <property type="entry name" value="Helicase_C"/>
    <property type="match status" value="1"/>
</dbReference>
<dbReference type="GO" id="GO:0005737">
    <property type="term" value="C:cytoplasm"/>
    <property type="evidence" value="ECO:0007669"/>
    <property type="project" value="TreeGrafter"/>
</dbReference>
<dbReference type="GO" id="GO:0005524">
    <property type="term" value="F:ATP binding"/>
    <property type="evidence" value="ECO:0007669"/>
    <property type="project" value="UniProtKB-KW"/>
</dbReference>
<dbReference type="InterPro" id="IPR001650">
    <property type="entry name" value="Helicase_C-like"/>
</dbReference>
<evidence type="ECO:0000256" key="10">
    <source>
        <dbReference type="ARBA" id="ARBA00022840"/>
    </source>
</evidence>
<comment type="similarity">
    <text evidence="3">Belongs to the helicase family. RecQ subfamily.</text>
</comment>
<dbReference type="RefSeq" id="WP_139676042.1">
    <property type="nucleotide sequence ID" value="NZ_VDMN01000001.1"/>
</dbReference>
<dbReference type="GO" id="GO:0006281">
    <property type="term" value="P:DNA repair"/>
    <property type="evidence" value="ECO:0007669"/>
    <property type="project" value="UniProtKB-KW"/>
</dbReference>
<evidence type="ECO:0000256" key="8">
    <source>
        <dbReference type="ARBA" id="ARBA00022806"/>
    </source>
</evidence>
<dbReference type="InterPro" id="IPR011545">
    <property type="entry name" value="DEAD/DEAH_box_helicase_dom"/>
</dbReference>
<dbReference type="Gene3D" id="3.40.50.300">
    <property type="entry name" value="P-loop containing nucleotide triphosphate hydrolases"/>
    <property type="match status" value="2"/>
</dbReference>
<dbReference type="GO" id="GO:0003677">
    <property type="term" value="F:DNA binding"/>
    <property type="evidence" value="ECO:0007669"/>
    <property type="project" value="UniProtKB-KW"/>
</dbReference>
<dbReference type="PANTHER" id="PTHR13710:SF105">
    <property type="entry name" value="ATP-DEPENDENT DNA HELICASE Q1"/>
    <property type="match status" value="1"/>
</dbReference>
<dbReference type="OrthoDB" id="9760034at2"/>
<dbReference type="AlphaFoldDB" id="A0A5C4XVD8"/>
<dbReference type="SMART" id="SM00490">
    <property type="entry name" value="HELICc"/>
    <property type="match status" value="1"/>
</dbReference>
<dbReference type="NCBIfam" id="TIGR01389">
    <property type="entry name" value="recQ"/>
    <property type="match status" value="1"/>
</dbReference>
<dbReference type="InterPro" id="IPR004589">
    <property type="entry name" value="DNA_helicase_ATP-dep_RecQ"/>
</dbReference>
<sequence length="619" mass="68090">MQGKSGGSVAPADSGRAEDPVEVLRRIYGYSSFRGQQADVIDHVVAGGDAVVLFPTGAGKSLCFQIPALCRDGVGIIVSPLIALMRDQVEALKQVGVRAAALNSSLSREAFGEVRRDLANGVLDLLYVTPERITTQGFRDVLGDTKVALFAIDEAHCVSQWGHDFRPEYRELGELARLYPGVPRMALTATADPHTRDDIIERLALRNAAVFSSSFDRPNIAYEIVERNQPRQQLLQFLSRHKGASGIVYCLSRAKVEETAEWLDAQGIRALPYHAGLERQVRDANQDAFLKEEDLCLVATVAFGMGIDKPNVRYVAHLDLPGSVEAYYQETGRAGRDGLPSEVWMVYGMADVIQRGRMIDSGNSADEVKRVERAKLNALLGICETAGCRRQAILAHFGEAHAGRCGNCDTCVKPVDTWDGTEAAIKALAAIYRTGERFGTGHVIDVLIGNDNDKTRRFGHVEMPVFGAGRDLPLKTWQSVYRQLLAAGLIRVDHDAFGALKLEPEARAVFRHERGVRFRKDRPAGRKADRQSSASAKDARSQLDEQDAVLFEALRRKRMEIAKELSIPPYVVFADTTLVGLATLRPMGHDAMLEVSGVGQTKLERYGDAFLDIIREHNG</sequence>
<dbReference type="GO" id="GO:0030894">
    <property type="term" value="C:replisome"/>
    <property type="evidence" value="ECO:0007669"/>
    <property type="project" value="TreeGrafter"/>
</dbReference>
<dbReference type="Pfam" id="PF09382">
    <property type="entry name" value="RQC"/>
    <property type="match status" value="1"/>
</dbReference>
<dbReference type="SMART" id="SM00341">
    <property type="entry name" value="HRDC"/>
    <property type="match status" value="1"/>
</dbReference>
<protein>
    <recommendedName>
        <fullName evidence="16">DNA helicase RecQ</fullName>
        <ecNumber evidence="16">5.6.2.4</ecNumber>
    </recommendedName>
</protein>
<dbReference type="PROSITE" id="PS51194">
    <property type="entry name" value="HELICASE_CTER"/>
    <property type="match status" value="1"/>
</dbReference>
<evidence type="ECO:0000256" key="4">
    <source>
        <dbReference type="ARBA" id="ARBA00022723"/>
    </source>
</evidence>
<proteinExistence type="inferred from homology"/>
<evidence type="ECO:0000259" key="19">
    <source>
        <dbReference type="PROSITE" id="PS51192"/>
    </source>
</evidence>
<dbReference type="GO" id="GO:0006310">
    <property type="term" value="P:DNA recombination"/>
    <property type="evidence" value="ECO:0007669"/>
    <property type="project" value="UniProtKB-UniRule"/>
</dbReference>
<dbReference type="InterPro" id="IPR002121">
    <property type="entry name" value="HRDC_dom"/>
</dbReference>
<keyword evidence="22" id="KW-1185">Reference proteome</keyword>
<dbReference type="GO" id="GO:0009378">
    <property type="term" value="F:four-way junction helicase activity"/>
    <property type="evidence" value="ECO:0007669"/>
    <property type="project" value="TreeGrafter"/>
</dbReference>
<evidence type="ECO:0000313" key="22">
    <source>
        <dbReference type="Proteomes" id="UP000311605"/>
    </source>
</evidence>